<evidence type="ECO:0000313" key="3">
    <source>
        <dbReference type="Proteomes" id="UP001165678"/>
    </source>
</evidence>
<dbReference type="RefSeq" id="WP_265895320.1">
    <property type="nucleotide sequence ID" value="NZ_JAPIVE010000001.1"/>
</dbReference>
<protein>
    <submittedName>
        <fullName evidence="2">DUF3034 family protein</fullName>
    </submittedName>
</protein>
<comment type="caution">
    <text evidence="2">The sequence shown here is derived from an EMBL/GenBank/DDBJ whole genome shotgun (WGS) entry which is preliminary data.</text>
</comment>
<organism evidence="2 3">
    <name type="scientific">Larsenimonas rhizosphaerae</name>
    <dbReference type="NCBI Taxonomy" id="2944682"/>
    <lineage>
        <taxon>Bacteria</taxon>
        <taxon>Pseudomonadati</taxon>
        <taxon>Pseudomonadota</taxon>
        <taxon>Gammaproteobacteria</taxon>
        <taxon>Oceanospirillales</taxon>
        <taxon>Halomonadaceae</taxon>
        <taxon>Larsenimonas</taxon>
    </lineage>
</organism>
<dbReference type="Proteomes" id="UP001165678">
    <property type="component" value="Unassembled WGS sequence"/>
</dbReference>
<sequence length="284" mass="30201">MRSVREKYSCVLMLLALLLAALPAQAGSRLTATGGAGSIEGSAGGGLIPWAVLTGTASDTETGAGVGMSHAWLDDYQLHTLSAAVTINNRLELSVARQILSLDTLGLDSLQLDIFGLKARLWGDLVYSRSGQFSAGVQYKTLEDDALPLALGARQGHGVDAYLSHSKLWLGAAAGYNLLSSVSLRATRANQLGLLGFGGPQNEAYHAVWEGALALMPNAHLALGMEYRQKPDQLNGLPEDDAKDLFVAWFPQKHVTATLAWLDMGRIAGLDRQQGVYAALQLAF</sequence>
<gene>
    <name evidence="2" type="ORF">OQ287_01415</name>
</gene>
<dbReference type="AlphaFoldDB" id="A0AA42CWP8"/>
<proteinExistence type="predicted"/>
<feature type="signal peptide" evidence="1">
    <location>
        <begin position="1"/>
        <end position="26"/>
    </location>
</feature>
<dbReference type="InterPro" id="IPR021393">
    <property type="entry name" value="DUF3034"/>
</dbReference>
<accession>A0AA42CWP8</accession>
<dbReference type="Pfam" id="PF11231">
    <property type="entry name" value="DUF3034"/>
    <property type="match status" value="1"/>
</dbReference>
<evidence type="ECO:0000256" key="1">
    <source>
        <dbReference type="SAM" id="SignalP"/>
    </source>
</evidence>
<keyword evidence="1" id="KW-0732">Signal</keyword>
<feature type="chain" id="PRO_5041441097" evidence="1">
    <location>
        <begin position="27"/>
        <end position="284"/>
    </location>
</feature>
<reference evidence="2" key="1">
    <citation type="submission" date="2022-11" db="EMBL/GenBank/DDBJ databases">
        <title>Larsenimonas rhizosphaerae sp. nov., isolated from a tidal mudflat.</title>
        <authorList>
            <person name="Lee S.D."/>
            <person name="Kim I.S."/>
        </authorList>
    </citation>
    <scope>NUCLEOTIDE SEQUENCE</scope>
    <source>
        <strain evidence="2">GH2-1</strain>
    </source>
</reference>
<dbReference type="EMBL" id="JAPIVE010000001">
    <property type="protein sequence ID" value="MCX2522890.1"/>
    <property type="molecule type" value="Genomic_DNA"/>
</dbReference>
<evidence type="ECO:0000313" key="2">
    <source>
        <dbReference type="EMBL" id="MCX2522890.1"/>
    </source>
</evidence>
<name>A0AA42CWP8_9GAMM</name>
<keyword evidence="3" id="KW-1185">Reference proteome</keyword>